<organism evidence="1 2">
    <name type="scientific">Palleniella muris</name>
    <dbReference type="NCBI Taxonomy" id="3038145"/>
    <lineage>
        <taxon>Bacteria</taxon>
        <taxon>Pseudomonadati</taxon>
        <taxon>Bacteroidota</taxon>
        <taxon>Bacteroidia</taxon>
        <taxon>Bacteroidales</taxon>
        <taxon>Prevotellaceae</taxon>
        <taxon>Palleniella</taxon>
    </lineage>
</organism>
<name>A0AC61QRV1_9BACT</name>
<accession>A0AC61QRV1</accession>
<sequence length="397" mass="42794">MQLPRVKIQFLNGQLGTVGESPDGLMALVCGAEAVGDTMALNEPYTISGMDDLTALGVTAGNNAALHKHVREFYDEAGNGTRLVLYPVSTGETMAALCDYTESGKGFIRDLITRQNGALRGIGIANVGDGAAGSEGLAADVYAALPKAQQLAEWSTTELYAPLFMVIEGRSYSSPKSLKDLTQEDYNRVCVLIGDTLQDGKGACVGTLLGRTASVPVHRNIGRVKDGSLFPLEMFIGGRKVDESGSAVAEIYSKGYITPRKYVGRSGYFFTDDCMACDITDDYAHLAMRRVIDKAYRVVYDTALDFLLDEIELNDDGTMSLGVVKSWQQAFENALNRLMTANGELSADASGEGCKCHIDEKQDIAATSRIKVQVKVRPHGYARYIDVDLGFLVTSAS</sequence>
<gene>
    <name evidence="1" type="ORF">E5358_04840</name>
</gene>
<comment type="caution">
    <text evidence="1">The sequence shown here is derived from an EMBL/GenBank/DDBJ whole genome shotgun (WGS) entry which is preliminary data.</text>
</comment>
<evidence type="ECO:0000313" key="1">
    <source>
        <dbReference type="EMBL" id="TGX82990.1"/>
    </source>
</evidence>
<dbReference type="Proteomes" id="UP000308886">
    <property type="component" value="Unassembled WGS sequence"/>
</dbReference>
<keyword evidence="2" id="KW-1185">Reference proteome</keyword>
<reference evidence="1" key="1">
    <citation type="submission" date="2019-04" db="EMBL/GenBank/DDBJ databases">
        <title>Microbes associate with the intestines of laboratory mice.</title>
        <authorList>
            <person name="Navarre W."/>
            <person name="Wong E."/>
            <person name="Huang K."/>
            <person name="Tropini C."/>
            <person name="Ng K."/>
            <person name="Yu B."/>
        </authorList>
    </citation>
    <scope>NUCLEOTIDE SEQUENCE</scope>
    <source>
        <strain evidence="1">NM73_A23</strain>
    </source>
</reference>
<dbReference type="EMBL" id="SRZC01000006">
    <property type="protein sequence ID" value="TGX82990.1"/>
    <property type="molecule type" value="Genomic_DNA"/>
</dbReference>
<protein>
    <submittedName>
        <fullName evidence="1">Uncharacterized protein</fullName>
    </submittedName>
</protein>
<proteinExistence type="predicted"/>
<evidence type="ECO:0000313" key="2">
    <source>
        <dbReference type="Proteomes" id="UP000308886"/>
    </source>
</evidence>